<comment type="caution">
    <text evidence="2">The sequence shown here is derived from an EMBL/GenBank/DDBJ whole genome shotgun (WGS) entry which is preliminary data.</text>
</comment>
<dbReference type="PANTHER" id="PTHR30399">
    <property type="entry name" value="UNCHARACTERIZED PROTEIN YGJP"/>
    <property type="match status" value="1"/>
</dbReference>
<feature type="domain" description="YgjP-like metallopeptidase" evidence="1">
    <location>
        <begin position="24"/>
        <end position="235"/>
    </location>
</feature>
<reference evidence="2 3" key="1">
    <citation type="submission" date="2024-08" db="EMBL/GenBank/DDBJ databases">
        <authorList>
            <person name="Lu H."/>
        </authorList>
    </citation>
    <scope>NUCLEOTIDE SEQUENCE [LARGE SCALE GENOMIC DNA]</scope>
    <source>
        <strain evidence="2 3">BYS78W</strain>
    </source>
</reference>
<dbReference type="Gene3D" id="3.30.2010.10">
    <property type="entry name" value="Metalloproteases ('zincins'), catalytic domain"/>
    <property type="match status" value="1"/>
</dbReference>
<dbReference type="EMBL" id="JBIGIC010000001">
    <property type="protein sequence ID" value="MFG6485277.1"/>
    <property type="molecule type" value="Genomic_DNA"/>
</dbReference>
<dbReference type="InterPro" id="IPR053136">
    <property type="entry name" value="UTP_pyrophosphatase-like"/>
</dbReference>
<name>A0ABW7H610_9BURK</name>
<accession>A0ABW7H610</accession>
<protein>
    <submittedName>
        <fullName evidence="2">M48 family metallopeptidase</fullName>
    </submittedName>
</protein>
<keyword evidence="3" id="KW-1185">Reference proteome</keyword>
<dbReference type="PANTHER" id="PTHR30399:SF1">
    <property type="entry name" value="UTP PYROPHOSPHATASE"/>
    <property type="match status" value="1"/>
</dbReference>
<dbReference type="RefSeq" id="WP_394405779.1">
    <property type="nucleotide sequence ID" value="NZ_JBIGIC010000001.1"/>
</dbReference>
<evidence type="ECO:0000313" key="2">
    <source>
        <dbReference type="EMBL" id="MFG6485277.1"/>
    </source>
</evidence>
<dbReference type="InterPro" id="IPR002725">
    <property type="entry name" value="YgjP-like_metallopeptidase"/>
</dbReference>
<evidence type="ECO:0000313" key="3">
    <source>
        <dbReference type="Proteomes" id="UP001606134"/>
    </source>
</evidence>
<dbReference type="Proteomes" id="UP001606134">
    <property type="component" value="Unassembled WGS sequence"/>
</dbReference>
<evidence type="ECO:0000259" key="1">
    <source>
        <dbReference type="Pfam" id="PF01863"/>
    </source>
</evidence>
<organism evidence="2 3">
    <name type="scientific">Pelomonas candidula</name>
    <dbReference type="NCBI Taxonomy" id="3299025"/>
    <lineage>
        <taxon>Bacteria</taxon>
        <taxon>Pseudomonadati</taxon>
        <taxon>Pseudomonadota</taxon>
        <taxon>Betaproteobacteria</taxon>
        <taxon>Burkholderiales</taxon>
        <taxon>Sphaerotilaceae</taxon>
        <taxon>Roseateles</taxon>
    </lineage>
</organism>
<dbReference type="CDD" id="cd07344">
    <property type="entry name" value="M48_yhfN_like"/>
    <property type="match status" value="1"/>
</dbReference>
<proteinExistence type="predicted"/>
<gene>
    <name evidence="2" type="ORF">ACG04R_01265</name>
</gene>
<dbReference type="Pfam" id="PF01863">
    <property type="entry name" value="YgjP-like"/>
    <property type="match status" value="1"/>
</dbReference>
<sequence length="238" mass="26682">MDADFELPSWATALDVQPSARRQRTATLEVTGERRIVARIPAGWGAEQVAELLARHRRWLDSQHAGLARFEPRTAPRAYLSGETHRHLGSQLMLQVCRAEAGTEGVSVEGHKLVVRALASRSAAQIADLVHGWRLAQARGIFGERLQRCLQHHAFFGLAAPILRLRTMQRRWGSLSAHGVLTLHPGLTQAPLDAIDSVIQHELCHLRIRDHSPAFFALMDSVHPGWRKVRERLEQLLS</sequence>